<evidence type="ECO:0000313" key="15">
    <source>
        <dbReference type="Proteomes" id="UP001054837"/>
    </source>
</evidence>
<dbReference type="InterPro" id="IPR013083">
    <property type="entry name" value="Znf_RING/FYVE/PHD"/>
</dbReference>
<comment type="subcellular location">
    <subcellularLocation>
        <location evidence="1">Membrane</location>
        <topology evidence="1">Multi-pass membrane protein</topology>
    </subcellularLocation>
</comment>
<dbReference type="Proteomes" id="UP001054837">
    <property type="component" value="Unassembled WGS sequence"/>
</dbReference>
<evidence type="ECO:0000256" key="2">
    <source>
        <dbReference type="ARBA" id="ARBA00004906"/>
    </source>
</evidence>
<keyword evidence="8 11" id="KW-1133">Transmembrane helix</keyword>
<evidence type="ECO:0000256" key="6">
    <source>
        <dbReference type="ARBA" id="ARBA00022771"/>
    </source>
</evidence>
<dbReference type="PROSITE" id="PS50089">
    <property type="entry name" value="ZF_RING_2"/>
    <property type="match status" value="1"/>
</dbReference>
<evidence type="ECO:0000259" key="13">
    <source>
        <dbReference type="PROSITE" id="PS51140"/>
    </source>
</evidence>
<dbReference type="InterPro" id="IPR040675">
    <property type="entry name" value="AMFR_Ube2g2-bd"/>
</dbReference>
<dbReference type="GO" id="GO:0016020">
    <property type="term" value="C:membrane"/>
    <property type="evidence" value="ECO:0007669"/>
    <property type="project" value="UniProtKB-SubCell"/>
</dbReference>
<comment type="pathway">
    <text evidence="2">Protein modification; protein ubiquitination.</text>
</comment>
<feature type="transmembrane region" description="Helical" evidence="11">
    <location>
        <begin position="101"/>
        <end position="119"/>
    </location>
</feature>
<organism evidence="14 15">
    <name type="scientific">Caerostris darwini</name>
    <dbReference type="NCBI Taxonomy" id="1538125"/>
    <lineage>
        <taxon>Eukaryota</taxon>
        <taxon>Metazoa</taxon>
        <taxon>Ecdysozoa</taxon>
        <taxon>Arthropoda</taxon>
        <taxon>Chelicerata</taxon>
        <taxon>Arachnida</taxon>
        <taxon>Araneae</taxon>
        <taxon>Araneomorphae</taxon>
        <taxon>Entelegynae</taxon>
        <taxon>Araneoidea</taxon>
        <taxon>Araneidae</taxon>
        <taxon>Caerostris</taxon>
    </lineage>
</organism>
<evidence type="ECO:0000256" key="9">
    <source>
        <dbReference type="ARBA" id="ARBA00023136"/>
    </source>
</evidence>
<dbReference type="SUPFAM" id="SSF57850">
    <property type="entry name" value="RING/U-box"/>
    <property type="match status" value="1"/>
</dbReference>
<evidence type="ECO:0000256" key="7">
    <source>
        <dbReference type="ARBA" id="ARBA00022833"/>
    </source>
</evidence>
<reference evidence="14 15" key="1">
    <citation type="submission" date="2021-06" db="EMBL/GenBank/DDBJ databases">
        <title>Caerostris darwini draft genome.</title>
        <authorList>
            <person name="Kono N."/>
            <person name="Arakawa K."/>
        </authorList>
    </citation>
    <scope>NUCLEOTIDE SEQUENCE [LARGE SCALE GENOMIC DNA]</scope>
</reference>
<dbReference type="CDD" id="cd16455">
    <property type="entry name" value="RING-H2_AMFR"/>
    <property type="match status" value="1"/>
</dbReference>
<evidence type="ECO:0000256" key="5">
    <source>
        <dbReference type="ARBA" id="ARBA00022723"/>
    </source>
</evidence>
<dbReference type="SMART" id="SM00546">
    <property type="entry name" value="CUE"/>
    <property type="match status" value="1"/>
</dbReference>
<keyword evidence="4 11" id="KW-0812">Transmembrane</keyword>
<dbReference type="GO" id="GO:0005829">
    <property type="term" value="C:cytosol"/>
    <property type="evidence" value="ECO:0007669"/>
    <property type="project" value="TreeGrafter"/>
</dbReference>
<evidence type="ECO:0000256" key="4">
    <source>
        <dbReference type="ARBA" id="ARBA00022692"/>
    </source>
</evidence>
<evidence type="ECO:0000256" key="8">
    <source>
        <dbReference type="ARBA" id="ARBA00022989"/>
    </source>
</evidence>
<dbReference type="Gene3D" id="3.30.40.10">
    <property type="entry name" value="Zinc/RING finger domain, C3HC4 (zinc finger)"/>
    <property type="match status" value="1"/>
</dbReference>
<dbReference type="InterPro" id="IPR057992">
    <property type="entry name" value="TPR_SYVN1_N"/>
</dbReference>
<dbReference type="GO" id="GO:0070936">
    <property type="term" value="P:protein K48-linked ubiquitination"/>
    <property type="evidence" value="ECO:0007669"/>
    <property type="project" value="TreeGrafter"/>
</dbReference>
<dbReference type="AlphaFoldDB" id="A0AAV4T9N9"/>
<dbReference type="GO" id="GO:0043130">
    <property type="term" value="F:ubiquitin binding"/>
    <property type="evidence" value="ECO:0007669"/>
    <property type="project" value="InterPro"/>
</dbReference>
<dbReference type="Pfam" id="PF02845">
    <property type="entry name" value="CUE"/>
    <property type="match status" value="1"/>
</dbReference>
<dbReference type="GO" id="GO:0005783">
    <property type="term" value="C:endoplasmic reticulum"/>
    <property type="evidence" value="ECO:0007669"/>
    <property type="project" value="TreeGrafter"/>
</dbReference>
<dbReference type="InterPro" id="IPR003892">
    <property type="entry name" value="CUE"/>
</dbReference>
<feature type="transmembrane region" description="Helical" evidence="11">
    <location>
        <begin position="162"/>
        <end position="182"/>
    </location>
</feature>
<evidence type="ECO:0000259" key="12">
    <source>
        <dbReference type="PROSITE" id="PS50089"/>
    </source>
</evidence>
<dbReference type="Gene3D" id="1.10.8.10">
    <property type="entry name" value="DNA helicase RuvA subunit, C-terminal domain"/>
    <property type="match status" value="1"/>
</dbReference>
<feature type="transmembrane region" description="Helical" evidence="11">
    <location>
        <begin position="298"/>
        <end position="319"/>
    </location>
</feature>
<dbReference type="GO" id="GO:0000151">
    <property type="term" value="C:ubiquitin ligase complex"/>
    <property type="evidence" value="ECO:0007669"/>
    <property type="project" value="TreeGrafter"/>
</dbReference>
<sequence length="624" mass="71838">MPAVFLDRLPLPSLQAYTVGSVLLLACSVHYAIQMTSQIGLNFNGTEPSVGGGGNEVFIYRNSTSGLTHDTLSFFDVLFDRVCVKRVVEVLYFMLQEPMCIWTLINITYCIFILIGKIIQKLVFGDLRVSEQQHIKDKFWNFVFYKFIFIFGVMNVQFMDEVVLWCSWFSILGFLHLLAQLCKDRCEYLSFSPVTPKWTHCRVFTLLIGILTISFSLFGICAFVGYHAGINTFAFMAAECLLVFVRTLYVITRYVIYLLDASQEGAWEKRASYVYYTELGFELLALVIDFLHHLHMLVWANIFLSMATLVIAMQLRCLFYEIKHRVKKYKNYLKIVKHMECNYPMASADELDKNNDDCAICWDHLDFARKLPCGHLFHNSCLRSWLEQDTSCPTCRKALSDSMEKEMNMNNYDHIDILDREAGDNSSNSRNQYFQFEGSNYVSWLPNFFGVPHSNATGEARLTPEQIAEFDSMARQVQQMFPNMPLSNIMEDLRLTNSAEVTVENILDGKLVASPSVFPGSYLQNMQEANLQALDNSQASMLLGKQQSCRGQFNYIDDAVFPPDSYDVEELDRFPDLMRMHIASPLGCRFSKSPQERERILAKRKEDLLKKARRKYLTKAQDSA</sequence>
<keyword evidence="6 10" id="KW-0863">Zinc-finger</keyword>
<dbReference type="EMBL" id="BPLQ01009262">
    <property type="protein sequence ID" value="GIY42775.1"/>
    <property type="molecule type" value="Genomic_DNA"/>
</dbReference>
<feature type="domain" description="RING-type" evidence="12">
    <location>
        <begin position="358"/>
        <end position="396"/>
    </location>
</feature>
<feature type="transmembrane region" description="Helical" evidence="11">
    <location>
        <begin position="232"/>
        <end position="252"/>
    </location>
</feature>
<evidence type="ECO:0000256" key="1">
    <source>
        <dbReference type="ARBA" id="ARBA00004141"/>
    </source>
</evidence>
<keyword evidence="9 11" id="KW-0472">Membrane</keyword>
<accession>A0AAV4T9N9</accession>
<dbReference type="GO" id="GO:0030968">
    <property type="term" value="P:endoplasmic reticulum unfolded protein response"/>
    <property type="evidence" value="ECO:0007669"/>
    <property type="project" value="TreeGrafter"/>
</dbReference>
<feature type="transmembrane region" description="Helical" evidence="11">
    <location>
        <begin position="273"/>
        <end position="292"/>
    </location>
</feature>
<evidence type="ECO:0000256" key="10">
    <source>
        <dbReference type="PROSITE-ProRule" id="PRU00175"/>
    </source>
</evidence>
<dbReference type="GO" id="GO:0008270">
    <property type="term" value="F:zinc ion binding"/>
    <property type="evidence" value="ECO:0007669"/>
    <property type="project" value="UniProtKB-KW"/>
</dbReference>
<evidence type="ECO:0000256" key="3">
    <source>
        <dbReference type="ARBA" id="ARBA00022679"/>
    </source>
</evidence>
<keyword evidence="15" id="KW-1185">Reference proteome</keyword>
<dbReference type="Pfam" id="PF25563">
    <property type="entry name" value="TPR_SYVN1_N"/>
    <property type="match status" value="1"/>
</dbReference>
<dbReference type="PROSITE" id="PS51140">
    <property type="entry name" value="CUE"/>
    <property type="match status" value="1"/>
</dbReference>
<comment type="caution">
    <text evidence="14">The sequence shown here is derived from an EMBL/GenBank/DDBJ whole genome shotgun (WGS) entry which is preliminary data.</text>
</comment>
<keyword evidence="3" id="KW-0808">Transferase</keyword>
<dbReference type="Pfam" id="PF13639">
    <property type="entry name" value="zf-RING_2"/>
    <property type="match status" value="1"/>
</dbReference>
<dbReference type="GO" id="GO:0061630">
    <property type="term" value="F:ubiquitin protein ligase activity"/>
    <property type="evidence" value="ECO:0007669"/>
    <property type="project" value="TreeGrafter"/>
</dbReference>
<dbReference type="FunFam" id="3.30.40.10:FF:000259">
    <property type="entry name" value="E3 ubiquitin protein ligase RIN2"/>
    <property type="match status" value="1"/>
</dbReference>
<dbReference type="PANTHER" id="PTHR15067">
    <property type="entry name" value="E3 UBIQUITIN-PROTEIN LIGASE RNF8"/>
    <property type="match status" value="1"/>
</dbReference>
<evidence type="ECO:0000313" key="14">
    <source>
        <dbReference type="EMBL" id="GIY42775.1"/>
    </source>
</evidence>
<feature type="transmembrane region" description="Helical" evidence="11">
    <location>
        <begin position="139"/>
        <end position="156"/>
    </location>
</feature>
<dbReference type="GO" id="GO:0006511">
    <property type="term" value="P:ubiquitin-dependent protein catabolic process"/>
    <property type="evidence" value="ECO:0007669"/>
    <property type="project" value="TreeGrafter"/>
</dbReference>
<protein>
    <submittedName>
        <fullName evidence="14">E3 ubiquitin-protein ligase AMFR</fullName>
    </submittedName>
</protein>
<proteinExistence type="predicted"/>
<keyword evidence="5" id="KW-0479">Metal-binding</keyword>
<dbReference type="Pfam" id="PF18442">
    <property type="entry name" value="G2BR"/>
    <property type="match status" value="1"/>
</dbReference>
<dbReference type="CDD" id="cd14421">
    <property type="entry name" value="CUE_AMFR"/>
    <property type="match status" value="1"/>
</dbReference>
<dbReference type="SMART" id="SM00184">
    <property type="entry name" value="RING"/>
    <property type="match status" value="1"/>
</dbReference>
<keyword evidence="7" id="KW-0862">Zinc</keyword>
<name>A0AAV4T9N9_9ARAC</name>
<evidence type="ECO:0000256" key="11">
    <source>
        <dbReference type="SAM" id="Phobius"/>
    </source>
</evidence>
<feature type="domain" description="CUE" evidence="13">
    <location>
        <begin position="469"/>
        <end position="511"/>
    </location>
</feature>
<dbReference type="PANTHER" id="PTHR15067:SF5">
    <property type="entry name" value="E3 UBIQUITIN-PROTEIN LIGASE AMFR"/>
    <property type="match status" value="1"/>
</dbReference>
<feature type="transmembrane region" description="Helical" evidence="11">
    <location>
        <begin position="203"/>
        <end position="226"/>
    </location>
</feature>
<gene>
    <name evidence="14" type="primary">Amfr</name>
    <name evidence="14" type="ORF">CDAR_453091</name>
</gene>
<dbReference type="InterPro" id="IPR001841">
    <property type="entry name" value="Znf_RING"/>
</dbReference>